<dbReference type="EMBL" id="CAJJDP010000066">
    <property type="protein sequence ID" value="CAD8176559.1"/>
    <property type="molecule type" value="Genomic_DNA"/>
</dbReference>
<protein>
    <submittedName>
        <fullName evidence="1">Uncharacterized protein</fullName>
    </submittedName>
</protein>
<gene>
    <name evidence="1" type="ORF">POCTA_138.1.T0670152</name>
</gene>
<accession>A0A8S1VLM5</accession>
<organism evidence="1 2">
    <name type="scientific">Paramecium octaurelia</name>
    <dbReference type="NCBI Taxonomy" id="43137"/>
    <lineage>
        <taxon>Eukaryota</taxon>
        <taxon>Sar</taxon>
        <taxon>Alveolata</taxon>
        <taxon>Ciliophora</taxon>
        <taxon>Intramacronucleata</taxon>
        <taxon>Oligohymenophorea</taxon>
        <taxon>Peniculida</taxon>
        <taxon>Parameciidae</taxon>
        <taxon>Paramecium</taxon>
    </lineage>
</organism>
<comment type="caution">
    <text evidence="1">The sequence shown here is derived from an EMBL/GenBank/DDBJ whole genome shotgun (WGS) entry which is preliminary data.</text>
</comment>
<sequence length="39" mass="4675">MKIIEICVKEIENNCTSQFYLSVFAIYKDQKYSEVNVHF</sequence>
<evidence type="ECO:0000313" key="2">
    <source>
        <dbReference type="Proteomes" id="UP000683925"/>
    </source>
</evidence>
<name>A0A8S1VLM5_PAROT</name>
<proteinExistence type="predicted"/>
<dbReference type="Proteomes" id="UP000683925">
    <property type="component" value="Unassembled WGS sequence"/>
</dbReference>
<reference evidence="1" key="1">
    <citation type="submission" date="2021-01" db="EMBL/GenBank/DDBJ databases">
        <authorList>
            <consortium name="Genoscope - CEA"/>
            <person name="William W."/>
        </authorList>
    </citation>
    <scope>NUCLEOTIDE SEQUENCE</scope>
</reference>
<dbReference type="AlphaFoldDB" id="A0A8S1VLM5"/>
<evidence type="ECO:0000313" key="1">
    <source>
        <dbReference type="EMBL" id="CAD8176559.1"/>
    </source>
</evidence>
<keyword evidence="2" id="KW-1185">Reference proteome</keyword>